<dbReference type="AlphaFoldDB" id="A0A8G2FLR9"/>
<proteinExistence type="predicted"/>
<evidence type="ECO:0000256" key="1">
    <source>
        <dbReference type="SAM" id="MobiDB-lite"/>
    </source>
</evidence>
<dbReference type="Proteomes" id="UP000186308">
    <property type="component" value="Unassembled WGS sequence"/>
</dbReference>
<dbReference type="RefSeq" id="WP_139334215.1">
    <property type="nucleotide sequence ID" value="NZ_FTNE01000048.1"/>
</dbReference>
<name>A0A8G2FLR9_ACIRU</name>
<reference evidence="3 4" key="1">
    <citation type="submission" date="2017-01" db="EMBL/GenBank/DDBJ databases">
        <authorList>
            <person name="Varghese N."/>
            <person name="Submissions S."/>
        </authorList>
    </citation>
    <scope>NUCLEOTIDE SEQUENCE [LARGE SCALE GENOMIC DNA]</scope>
    <source>
        <strain evidence="3 4">ATCC 35905</strain>
    </source>
</reference>
<evidence type="ECO:0000313" key="3">
    <source>
        <dbReference type="EMBL" id="SIR53424.1"/>
    </source>
</evidence>
<dbReference type="EMBL" id="FTNE01000048">
    <property type="protein sequence ID" value="SIR53424.1"/>
    <property type="molecule type" value="Genomic_DNA"/>
</dbReference>
<sequence length="97" mass="10378">MSKVSALQASLEKSSGKPSTHIQAPSSTAIASLSGPQSVYKAPSREGKIHIGAYLHPDFKRSLRLVQAQTGEDVQTVVIRALNNLFSAHNVPVVDQK</sequence>
<keyword evidence="4" id="KW-1185">Reference proteome</keyword>
<protein>
    <recommendedName>
        <fullName evidence="2">Antitoxin-like ribbon-helix-helix domain-containing protein</fullName>
    </recommendedName>
</protein>
<accession>A0A8G2FLR9</accession>
<dbReference type="InterPro" id="IPR046765">
    <property type="entry name" value="Antitox_RHH"/>
</dbReference>
<organism evidence="3 4">
    <name type="scientific">Acidiphilium rubrum</name>
    <dbReference type="NCBI Taxonomy" id="526"/>
    <lineage>
        <taxon>Bacteria</taxon>
        <taxon>Pseudomonadati</taxon>
        <taxon>Pseudomonadota</taxon>
        <taxon>Alphaproteobacteria</taxon>
        <taxon>Acetobacterales</taxon>
        <taxon>Acidocellaceae</taxon>
        <taxon>Acidiphilium</taxon>
    </lineage>
</organism>
<comment type="caution">
    <text evidence="3">The sequence shown here is derived from an EMBL/GenBank/DDBJ whole genome shotgun (WGS) entry which is preliminary data.</text>
</comment>
<gene>
    <name evidence="3" type="ORF">SAMN05421828_14813</name>
</gene>
<evidence type="ECO:0000259" key="2">
    <source>
        <dbReference type="Pfam" id="PF20605"/>
    </source>
</evidence>
<feature type="domain" description="Antitoxin-like ribbon-helix-helix" evidence="2">
    <location>
        <begin position="45"/>
        <end position="91"/>
    </location>
</feature>
<feature type="region of interest" description="Disordered" evidence="1">
    <location>
        <begin position="1"/>
        <end position="28"/>
    </location>
</feature>
<dbReference type="Pfam" id="PF20605">
    <property type="entry name" value="Antitox_RHH"/>
    <property type="match status" value="1"/>
</dbReference>
<evidence type="ECO:0000313" key="4">
    <source>
        <dbReference type="Proteomes" id="UP000186308"/>
    </source>
</evidence>